<dbReference type="SUPFAM" id="SSF50249">
    <property type="entry name" value="Nucleic acid-binding proteins"/>
    <property type="match status" value="1"/>
</dbReference>
<keyword evidence="4 7" id="KW-0233">DNA recombination</keyword>
<dbReference type="InterPro" id="IPR037278">
    <property type="entry name" value="ARFGAP/RecO"/>
</dbReference>
<evidence type="ECO:0000256" key="5">
    <source>
        <dbReference type="ARBA" id="ARBA00023204"/>
    </source>
</evidence>
<dbReference type="RefSeq" id="WP_381535191.1">
    <property type="nucleotide sequence ID" value="NZ_JBHUGI010000002.1"/>
</dbReference>
<dbReference type="InterPro" id="IPR022572">
    <property type="entry name" value="DNA_rep/recomb_RecO_N"/>
</dbReference>
<evidence type="ECO:0000256" key="6">
    <source>
        <dbReference type="ARBA" id="ARBA00033409"/>
    </source>
</evidence>
<dbReference type="Proteomes" id="UP001597218">
    <property type="component" value="Unassembled WGS sequence"/>
</dbReference>
<dbReference type="NCBIfam" id="TIGR00613">
    <property type="entry name" value="reco"/>
    <property type="match status" value="1"/>
</dbReference>
<dbReference type="InterPro" id="IPR012340">
    <property type="entry name" value="NA-bd_OB-fold"/>
</dbReference>
<dbReference type="SUPFAM" id="SSF57863">
    <property type="entry name" value="ArfGap/RecO-like zinc finger"/>
    <property type="match status" value="1"/>
</dbReference>
<evidence type="ECO:0000256" key="4">
    <source>
        <dbReference type="ARBA" id="ARBA00023172"/>
    </source>
</evidence>
<proteinExistence type="inferred from homology"/>
<dbReference type="InterPro" id="IPR042242">
    <property type="entry name" value="RecO_C"/>
</dbReference>
<keyword evidence="3 7" id="KW-0227">DNA damage</keyword>
<keyword evidence="5 7" id="KW-0234">DNA repair</keyword>
<protein>
    <recommendedName>
        <fullName evidence="2 7">DNA repair protein RecO</fullName>
    </recommendedName>
    <alternativeName>
        <fullName evidence="6 7">Recombination protein O</fullName>
    </alternativeName>
</protein>
<evidence type="ECO:0000259" key="8">
    <source>
        <dbReference type="Pfam" id="PF11967"/>
    </source>
</evidence>
<evidence type="ECO:0000256" key="2">
    <source>
        <dbReference type="ARBA" id="ARBA00021310"/>
    </source>
</evidence>
<dbReference type="PANTHER" id="PTHR33991">
    <property type="entry name" value="DNA REPAIR PROTEIN RECO"/>
    <property type="match status" value="1"/>
</dbReference>
<organism evidence="9 10">
    <name type="scientific">Sporosarcina siberiensis</name>
    <dbReference type="NCBI Taxonomy" id="1365606"/>
    <lineage>
        <taxon>Bacteria</taxon>
        <taxon>Bacillati</taxon>
        <taxon>Bacillota</taxon>
        <taxon>Bacilli</taxon>
        <taxon>Bacillales</taxon>
        <taxon>Caryophanaceae</taxon>
        <taxon>Sporosarcina</taxon>
    </lineage>
</organism>
<evidence type="ECO:0000313" key="10">
    <source>
        <dbReference type="Proteomes" id="UP001597218"/>
    </source>
</evidence>
<dbReference type="Gene3D" id="2.40.50.140">
    <property type="entry name" value="Nucleic acid-binding proteins"/>
    <property type="match status" value="1"/>
</dbReference>
<evidence type="ECO:0000256" key="7">
    <source>
        <dbReference type="HAMAP-Rule" id="MF_00201"/>
    </source>
</evidence>
<evidence type="ECO:0000256" key="3">
    <source>
        <dbReference type="ARBA" id="ARBA00022763"/>
    </source>
</evidence>
<gene>
    <name evidence="7 9" type="primary">recO</name>
    <name evidence="9" type="ORF">ACFSFY_00400</name>
</gene>
<comment type="similarity">
    <text evidence="1 7">Belongs to the RecO family.</text>
</comment>
<comment type="caution">
    <text evidence="9">The sequence shown here is derived from an EMBL/GenBank/DDBJ whole genome shotgun (WGS) entry which is preliminary data.</text>
</comment>
<evidence type="ECO:0000313" key="9">
    <source>
        <dbReference type="EMBL" id="MFD1926533.1"/>
    </source>
</evidence>
<evidence type="ECO:0000256" key="1">
    <source>
        <dbReference type="ARBA" id="ARBA00007452"/>
    </source>
</evidence>
<dbReference type="EMBL" id="JBHUGI010000002">
    <property type="protein sequence ID" value="MFD1926533.1"/>
    <property type="molecule type" value="Genomic_DNA"/>
</dbReference>
<keyword evidence="10" id="KW-1185">Reference proteome</keyword>
<reference evidence="10" key="1">
    <citation type="journal article" date="2019" name="Int. J. Syst. Evol. Microbiol.">
        <title>The Global Catalogue of Microorganisms (GCM) 10K type strain sequencing project: providing services to taxonomists for standard genome sequencing and annotation.</title>
        <authorList>
            <consortium name="The Broad Institute Genomics Platform"/>
            <consortium name="The Broad Institute Genome Sequencing Center for Infectious Disease"/>
            <person name="Wu L."/>
            <person name="Ma J."/>
        </authorList>
    </citation>
    <scope>NUCLEOTIDE SEQUENCE [LARGE SCALE GENOMIC DNA]</scope>
    <source>
        <strain evidence="10">CGMCC 4.7177</strain>
    </source>
</reference>
<dbReference type="PANTHER" id="PTHR33991:SF1">
    <property type="entry name" value="DNA REPAIR PROTEIN RECO"/>
    <property type="match status" value="1"/>
</dbReference>
<sequence length="258" mass="29533">MMNKWEGIVIRSIPYGESNSIVTLYTKEAGKVTAMARGAKKPRSKLVAVTQLFTYGSYLIRKGRGMGTLEQGEQINSMRFIREDLEAMAYTSYIVEIVDRLTEENERRQGVYTLLYEALNAINEQYDPEAISLFVEWKMLTVGGIHPILHECAHCHATEGEFAFSFRAIGFICHRCFHTDKYSVRITPNQLKLIRTFATVPISSVGDLTLKKETKMFLKKIVRTIYDEQLGVYFKTRAFLDQLETSPNLLPIKKAPKE</sequence>
<dbReference type="InterPro" id="IPR003717">
    <property type="entry name" value="RecO"/>
</dbReference>
<dbReference type="HAMAP" id="MF_00201">
    <property type="entry name" value="RecO"/>
    <property type="match status" value="1"/>
</dbReference>
<feature type="domain" description="DNA replication/recombination mediator RecO N-terminal" evidence="8">
    <location>
        <begin position="4"/>
        <end position="77"/>
    </location>
</feature>
<dbReference type="Gene3D" id="1.20.1440.120">
    <property type="entry name" value="Recombination protein O, C-terminal domain"/>
    <property type="match status" value="1"/>
</dbReference>
<comment type="function">
    <text evidence="7">Involved in DNA repair and RecF pathway recombination.</text>
</comment>
<dbReference type="Pfam" id="PF02565">
    <property type="entry name" value="RecO_C"/>
    <property type="match status" value="1"/>
</dbReference>
<dbReference type="Pfam" id="PF11967">
    <property type="entry name" value="RecO_N"/>
    <property type="match status" value="1"/>
</dbReference>
<name>A0ABW4SAR7_9BACL</name>
<accession>A0ABW4SAR7</accession>